<sequence length="386" mass="42904">MTSPTPLHRHQSSLEGFINFSAALPLSDGQRASATQRFYHIAEHFEANNGNHDGQYSPPRLVRLTYEHALSEQSRDNFLRAFFEAMALSIEGPEVDDHEDLRSPFFAFADYLLDNFFLPLKASTRRTPQPSPAFHSAVERVQAGGVQGFTGTPDRVSALRGACLIRDRHRCVISRSFDLAEATNRIRIAGGNGARDDDGNPFREDDSLGALEVAHILPHSLMKTAAESELSPSKQAALAILNMFDDGVVHLIEGTDIDRPRNALTLTHAMHLFFGDFQVFFEPVSHVDAHTYRIGSFLPGFVQRNQGLPVTRTLYLSHNRTIDPPSPRLLALHRAIAYILHLSAAGEYIDKLLRDMDGQAVLADGSTELDRLVRLGLRGWSDNQVC</sequence>
<evidence type="ECO:0000259" key="1">
    <source>
        <dbReference type="Pfam" id="PF13391"/>
    </source>
</evidence>
<protein>
    <recommendedName>
        <fullName evidence="1">HNH nuclease domain-containing protein</fullName>
    </recommendedName>
</protein>
<dbReference type="STRING" id="77044.A0A1W2TWU2"/>
<accession>A0A1W2TWU2</accession>
<dbReference type="OMA" id="HNRCVIS"/>
<evidence type="ECO:0000313" key="3">
    <source>
        <dbReference type="Proteomes" id="UP000054516"/>
    </source>
</evidence>
<evidence type="ECO:0000313" key="2">
    <source>
        <dbReference type="EMBL" id="GAP93158.2"/>
    </source>
</evidence>
<dbReference type="InterPro" id="IPR003615">
    <property type="entry name" value="HNH_nuc"/>
</dbReference>
<keyword evidence="3" id="KW-1185">Reference proteome</keyword>
<proteinExistence type="predicted"/>
<gene>
    <name evidence="2" type="ORF">SAMD00023353_11100210</name>
</gene>
<dbReference type="OrthoDB" id="2104739at2759"/>
<organism evidence="2">
    <name type="scientific">Rosellinia necatrix</name>
    <name type="common">White root-rot fungus</name>
    <dbReference type="NCBI Taxonomy" id="77044"/>
    <lineage>
        <taxon>Eukaryota</taxon>
        <taxon>Fungi</taxon>
        <taxon>Dikarya</taxon>
        <taxon>Ascomycota</taxon>
        <taxon>Pezizomycotina</taxon>
        <taxon>Sordariomycetes</taxon>
        <taxon>Xylariomycetidae</taxon>
        <taxon>Xylariales</taxon>
        <taxon>Xylariaceae</taxon>
        <taxon>Rosellinia</taxon>
    </lineage>
</organism>
<dbReference type="Pfam" id="PF13391">
    <property type="entry name" value="HNH_2"/>
    <property type="match status" value="1"/>
</dbReference>
<dbReference type="EMBL" id="DF977556">
    <property type="protein sequence ID" value="GAP93158.2"/>
    <property type="molecule type" value="Genomic_DNA"/>
</dbReference>
<reference evidence="2" key="1">
    <citation type="submission" date="2016-03" db="EMBL/GenBank/DDBJ databases">
        <title>Draft genome sequence of Rosellinia necatrix.</title>
        <authorList>
            <person name="Kanematsu S."/>
        </authorList>
    </citation>
    <scope>NUCLEOTIDE SEQUENCE [LARGE SCALE GENOMIC DNA]</scope>
    <source>
        <strain evidence="2">W97</strain>
    </source>
</reference>
<dbReference type="AlphaFoldDB" id="A0A1W2TWU2"/>
<name>A0A1W2TWU2_ROSNE</name>
<dbReference type="Proteomes" id="UP000054516">
    <property type="component" value="Unassembled WGS sequence"/>
</dbReference>
<feature type="domain" description="HNH nuclease" evidence="1">
    <location>
        <begin position="204"/>
        <end position="282"/>
    </location>
</feature>